<accession>A0ABP1AH17</accession>
<proteinExistence type="predicted"/>
<evidence type="ECO:0000313" key="2">
    <source>
        <dbReference type="Proteomes" id="UP001497522"/>
    </source>
</evidence>
<dbReference type="EMBL" id="OZ023713">
    <property type="protein sequence ID" value="CAK9861832.1"/>
    <property type="molecule type" value="Genomic_DNA"/>
</dbReference>
<dbReference type="Proteomes" id="UP001497522">
    <property type="component" value="Chromosome 12"/>
</dbReference>
<evidence type="ECO:0000313" key="1">
    <source>
        <dbReference type="EMBL" id="CAK9861832.1"/>
    </source>
</evidence>
<name>A0ABP1AH17_9BRYO</name>
<protein>
    <submittedName>
        <fullName evidence="1">Uncharacterized protein</fullName>
    </submittedName>
</protein>
<reference evidence="1" key="1">
    <citation type="submission" date="2024-03" db="EMBL/GenBank/DDBJ databases">
        <authorList>
            <consortium name="ELIXIR-Norway"/>
            <consortium name="Elixir Norway"/>
        </authorList>
    </citation>
    <scope>NUCLEOTIDE SEQUENCE</scope>
</reference>
<keyword evidence="2" id="KW-1185">Reference proteome</keyword>
<gene>
    <name evidence="1" type="ORF">CSSPJE1EN2_LOCUS4827</name>
</gene>
<sequence>MMMIQGFPLFPCVGSVPNSPRKRAAVTPLDGCKKLRWLVRESKRRAHPGLPGAGGFRKRSEDCARGRRSILCREASGKGITEETQRQMLALQYRYRRSLGRGN</sequence>
<organism evidence="1 2">
    <name type="scientific">Sphagnum jensenii</name>
    <dbReference type="NCBI Taxonomy" id="128206"/>
    <lineage>
        <taxon>Eukaryota</taxon>
        <taxon>Viridiplantae</taxon>
        <taxon>Streptophyta</taxon>
        <taxon>Embryophyta</taxon>
        <taxon>Bryophyta</taxon>
        <taxon>Sphagnophytina</taxon>
        <taxon>Sphagnopsida</taxon>
        <taxon>Sphagnales</taxon>
        <taxon>Sphagnaceae</taxon>
        <taxon>Sphagnum</taxon>
    </lineage>
</organism>